<dbReference type="InterPro" id="IPR017853">
    <property type="entry name" value="GH"/>
</dbReference>
<dbReference type="GO" id="GO:0071555">
    <property type="term" value="P:cell wall organization"/>
    <property type="evidence" value="ECO:0007669"/>
    <property type="project" value="UniProtKB-KW"/>
</dbReference>
<evidence type="ECO:0000256" key="4">
    <source>
        <dbReference type="ARBA" id="ARBA00022801"/>
    </source>
</evidence>
<dbReference type="OrthoDB" id="9786661at2"/>
<dbReference type="GO" id="GO:0009252">
    <property type="term" value="P:peptidoglycan biosynthetic process"/>
    <property type="evidence" value="ECO:0007669"/>
    <property type="project" value="UniProtKB-KW"/>
</dbReference>
<keyword evidence="3 10" id="KW-0132">Cell division</keyword>
<keyword evidence="2 10" id="KW-0963">Cytoplasm</keyword>
<comment type="similarity">
    <text evidence="10">Belongs to the glycosyl hydrolase 3 family. NagZ subfamily.</text>
</comment>
<evidence type="ECO:0000256" key="7">
    <source>
        <dbReference type="ARBA" id="ARBA00023295"/>
    </source>
</evidence>
<accession>A0A4Y8UKX3</accession>
<name>A0A4Y8UKX3_9GAMM</name>
<dbReference type="GO" id="GO:0051301">
    <property type="term" value="P:cell division"/>
    <property type="evidence" value="ECO:0007669"/>
    <property type="project" value="UniProtKB-KW"/>
</dbReference>
<feature type="domain" description="Glycoside hydrolase family 3 N-terminal" evidence="11">
    <location>
        <begin position="9"/>
        <end position="290"/>
    </location>
</feature>
<evidence type="ECO:0000256" key="6">
    <source>
        <dbReference type="ARBA" id="ARBA00022984"/>
    </source>
</evidence>
<keyword evidence="13" id="KW-1185">Reference proteome</keyword>
<sequence>MLDLEGPQLTAQERQLLSSPAVGGVILFARNIVDRTQVAQLNQSIRDVNPALLLAVDQEGGRVARLRQGYTPLPAMQRLGEWYLRDQAGAAAAARQLGWLMASEVLASGFDLSFAPVLDVDRDYCSVIGDRAFSDTPAAVVELAGAFIAGMSDAGMAATGKHFPGHGRVVGDSHLELPVDRRDWQQLLCSDLLPFRALAPQLAAVMPAHILFPAVDADHPVGFSKHWLGDKLRGQLAFDGVIFSDDLSMQGAAGIGSYCQRAAAALQAGCDMVLVCNHRQGALEVVDWLQRQPQRCGQRLAAMRRRQRPQWPELLASQRWQQAQQLSLGLLAG</sequence>
<gene>
    <name evidence="10 12" type="primary">nagZ</name>
    <name evidence="12" type="ORF">E3W66_04285</name>
</gene>
<feature type="binding site" evidence="10">
    <location>
        <begin position="161"/>
        <end position="162"/>
    </location>
    <ligand>
        <name>substrate</name>
    </ligand>
</feature>
<dbReference type="GO" id="GO:0005975">
    <property type="term" value="P:carbohydrate metabolic process"/>
    <property type="evidence" value="ECO:0007669"/>
    <property type="project" value="InterPro"/>
</dbReference>
<comment type="subcellular location">
    <subcellularLocation>
        <location evidence="10">Cytoplasm</location>
    </subcellularLocation>
</comment>
<comment type="pathway">
    <text evidence="10">Cell wall biogenesis; peptidoglycan recycling.</text>
</comment>
<evidence type="ECO:0000313" key="12">
    <source>
        <dbReference type="EMBL" id="TFH69370.1"/>
    </source>
</evidence>
<dbReference type="GO" id="GO:0005737">
    <property type="term" value="C:cytoplasm"/>
    <property type="evidence" value="ECO:0007669"/>
    <property type="project" value="UniProtKB-SubCell"/>
</dbReference>
<evidence type="ECO:0000313" key="13">
    <source>
        <dbReference type="Proteomes" id="UP000298133"/>
    </source>
</evidence>
<reference evidence="12 13" key="1">
    <citation type="submission" date="2019-03" db="EMBL/GenBank/DDBJ databases">
        <title>Draft genome of Gammaproteobacteria bacterium LSUCC0057, a member of the SAR92 clade.</title>
        <authorList>
            <person name="Lanclos V.C."/>
            <person name="Doiron C."/>
            <person name="Henson M.W."/>
            <person name="Thrash J.C."/>
        </authorList>
    </citation>
    <scope>NUCLEOTIDE SEQUENCE [LARGE SCALE GENOMIC DNA]</scope>
    <source>
        <strain evidence="12 13">LSUCC0057</strain>
    </source>
</reference>
<dbReference type="EC" id="3.2.1.52" evidence="10"/>
<dbReference type="PANTHER" id="PTHR30480:SF13">
    <property type="entry name" value="BETA-HEXOSAMINIDASE"/>
    <property type="match status" value="1"/>
</dbReference>
<keyword evidence="4 10" id="KW-0378">Hydrolase</keyword>
<dbReference type="Pfam" id="PF00933">
    <property type="entry name" value="Glyco_hydro_3"/>
    <property type="match status" value="1"/>
</dbReference>
<dbReference type="InterPro" id="IPR001764">
    <property type="entry name" value="Glyco_hydro_3_N"/>
</dbReference>
<evidence type="ECO:0000256" key="9">
    <source>
        <dbReference type="ARBA" id="ARBA00023316"/>
    </source>
</evidence>
<feature type="binding site" evidence="10">
    <location>
        <position position="131"/>
    </location>
    <ligand>
        <name>substrate</name>
    </ligand>
</feature>
<evidence type="ECO:0000256" key="3">
    <source>
        <dbReference type="ARBA" id="ARBA00022618"/>
    </source>
</evidence>
<feature type="active site" description="Proton donor/acceptor" evidence="10">
    <location>
        <position position="174"/>
    </location>
</feature>
<dbReference type="AlphaFoldDB" id="A0A4Y8UKX3"/>
<dbReference type="InterPro" id="IPR050226">
    <property type="entry name" value="NagZ_Beta-hexosaminidase"/>
</dbReference>
<dbReference type="PANTHER" id="PTHR30480">
    <property type="entry name" value="BETA-HEXOSAMINIDASE-RELATED"/>
    <property type="match status" value="1"/>
</dbReference>
<dbReference type="GO" id="GO:0009254">
    <property type="term" value="P:peptidoglycan turnover"/>
    <property type="evidence" value="ECO:0007669"/>
    <property type="project" value="UniProtKB-UniRule"/>
</dbReference>
<protein>
    <recommendedName>
        <fullName evidence="10">Beta-hexosaminidase</fullName>
        <ecNumber evidence="10">3.2.1.52</ecNumber>
    </recommendedName>
    <alternativeName>
        <fullName evidence="10">Beta-N-acetylhexosaminidase</fullName>
    </alternativeName>
    <alternativeName>
        <fullName evidence="10">N-acetyl-beta-glucosaminidase</fullName>
    </alternativeName>
</protein>
<keyword evidence="7 10" id="KW-0326">Glycosidase</keyword>
<dbReference type="UniPathway" id="UPA00544"/>
<dbReference type="GO" id="GO:0008360">
    <property type="term" value="P:regulation of cell shape"/>
    <property type="evidence" value="ECO:0007669"/>
    <property type="project" value="UniProtKB-KW"/>
</dbReference>
<dbReference type="InterPro" id="IPR036962">
    <property type="entry name" value="Glyco_hydro_3_N_sf"/>
</dbReference>
<feature type="binding site" evidence="10">
    <location>
        <position position="57"/>
    </location>
    <ligand>
        <name>substrate</name>
    </ligand>
</feature>
<proteinExistence type="inferred from homology"/>
<keyword evidence="6 10" id="KW-0573">Peptidoglycan synthesis</keyword>
<feature type="site" description="Important for catalytic activity" evidence="10">
    <location>
        <position position="172"/>
    </location>
</feature>
<evidence type="ECO:0000256" key="10">
    <source>
        <dbReference type="HAMAP-Rule" id="MF_00364"/>
    </source>
</evidence>
<dbReference type="HAMAP" id="MF_00364">
    <property type="entry name" value="NagZ"/>
    <property type="match status" value="1"/>
</dbReference>
<feature type="active site" description="Nucleophile" evidence="10">
    <location>
        <position position="245"/>
    </location>
</feature>
<dbReference type="GO" id="GO:0004563">
    <property type="term" value="F:beta-N-acetylhexosaminidase activity"/>
    <property type="evidence" value="ECO:0007669"/>
    <property type="project" value="UniProtKB-UniRule"/>
</dbReference>
<keyword evidence="8 10" id="KW-0131">Cell cycle</keyword>
<dbReference type="SUPFAM" id="SSF51445">
    <property type="entry name" value="(Trans)glycosidases"/>
    <property type="match status" value="1"/>
</dbReference>
<dbReference type="InterPro" id="IPR022956">
    <property type="entry name" value="Beta_hexosaminidase_bac"/>
</dbReference>
<keyword evidence="9 10" id="KW-0961">Cell wall biogenesis/degradation</keyword>
<evidence type="ECO:0000256" key="5">
    <source>
        <dbReference type="ARBA" id="ARBA00022960"/>
    </source>
</evidence>
<evidence type="ECO:0000256" key="8">
    <source>
        <dbReference type="ARBA" id="ARBA00023306"/>
    </source>
</evidence>
<evidence type="ECO:0000256" key="1">
    <source>
        <dbReference type="ARBA" id="ARBA00001231"/>
    </source>
</evidence>
<dbReference type="Gene3D" id="3.20.20.300">
    <property type="entry name" value="Glycoside hydrolase, family 3, N-terminal domain"/>
    <property type="match status" value="1"/>
</dbReference>
<organism evidence="12 13">
    <name type="scientific">Gammaproteobacteria bacterium LSUCC0057</name>
    <dbReference type="NCBI Taxonomy" id="2559237"/>
    <lineage>
        <taxon>Bacteria</taxon>
        <taxon>Pseudomonadati</taxon>
        <taxon>Pseudomonadota</taxon>
        <taxon>Gammaproteobacteria</taxon>
        <taxon>Cellvibrionales</taxon>
        <taxon>Porticoccaceae</taxon>
        <taxon>SAR92 clade</taxon>
    </lineage>
</organism>
<keyword evidence="5 10" id="KW-0133">Cell shape</keyword>
<dbReference type="NCBIfam" id="NF003740">
    <property type="entry name" value="PRK05337.1"/>
    <property type="match status" value="1"/>
</dbReference>
<comment type="caution">
    <text evidence="12">The sequence shown here is derived from an EMBL/GenBank/DDBJ whole genome shotgun (WGS) entry which is preliminary data.</text>
</comment>
<evidence type="ECO:0000259" key="11">
    <source>
        <dbReference type="Pfam" id="PF00933"/>
    </source>
</evidence>
<comment type="catalytic activity">
    <reaction evidence="1 10">
        <text>Hydrolysis of terminal non-reducing N-acetyl-D-hexosamine residues in N-acetyl-beta-D-hexosaminides.</text>
        <dbReference type="EC" id="3.2.1.52"/>
    </reaction>
</comment>
<feature type="binding site" evidence="10">
    <location>
        <position position="65"/>
    </location>
    <ligand>
        <name>substrate</name>
    </ligand>
</feature>
<dbReference type="EMBL" id="SPIA01000001">
    <property type="protein sequence ID" value="TFH69370.1"/>
    <property type="molecule type" value="Genomic_DNA"/>
</dbReference>
<comment type="function">
    <text evidence="10">Plays a role in peptidoglycan recycling by cleaving the terminal beta-1,4-linked N-acetylglucosamine (GlcNAc) from peptide-linked peptidoglycan fragments, giving rise to free GlcNAc, anhydro-N-acetylmuramic acid and anhydro-N-acetylmuramic acid-linked peptides.</text>
</comment>
<evidence type="ECO:0000256" key="2">
    <source>
        <dbReference type="ARBA" id="ARBA00022490"/>
    </source>
</evidence>
<dbReference type="Proteomes" id="UP000298133">
    <property type="component" value="Unassembled WGS sequence"/>
</dbReference>